<reference evidence="6" key="2">
    <citation type="submission" date="2016-07" db="EMBL/GenBank/DDBJ databases">
        <authorList>
            <person name="See-Too W.S."/>
        </authorList>
    </citation>
    <scope>NUCLEOTIDE SEQUENCE [LARGE SCALE GENOMIC DNA]</scope>
    <source>
        <strain evidence="6">DSM 14505</strain>
    </source>
</reference>
<keyword evidence="6" id="KW-1185">Reference proteome</keyword>
<evidence type="ECO:0000313" key="4">
    <source>
        <dbReference type="EMBL" id="EIM08130.1"/>
    </source>
</evidence>
<dbReference type="eggNOG" id="COG0526">
    <property type="taxonomic scope" value="Bacteria"/>
</dbReference>
<dbReference type="EMBL" id="CP016534">
    <property type="protein sequence ID" value="ANU11567.1"/>
    <property type="molecule type" value="Genomic_DNA"/>
</dbReference>
<dbReference type="Proteomes" id="UP000092661">
    <property type="component" value="Chromosome"/>
</dbReference>
<dbReference type="RefSeq" id="WP_006828490.1">
    <property type="nucleotide sequence ID" value="NZ_AJYB01000009.1"/>
</dbReference>
<dbReference type="PROSITE" id="PS51352">
    <property type="entry name" value="THIOREDOXIN_2"/>
    <property type="match status" value="1"/>
</dbReference>
<dbReference type="Pfam" id="PF00085">
    <property type="entry name" value="Thioredoxin"/>
    <property type="match status" value="1"/>
</dbReference>
<dbReference type="PANTHER" id="PTHR45663:SF6">
    <property type="entry name" value="THIOREDOXIN-LIKE PROTEIN YDBP"/>
    <property type="match status" value="1"/>
</dbReference>
<dbReference type="AlphaFoldDB" id="A0A1C7DJG1"/>
<dbReference type="InterPro" id="IPR013766">
    <property type="entry name" value="Thioredoxin_domain"/>
</dbReference>
<evidence type="ECO:0000259" key="2">
    <source>
        <dbReference type="PROSITE" id="PS51352"/>
    </source>
</evidence>
<reference evidence="4 5" key="1">
    <citation type="journal article" date="2012" name="J. Bacteriol.">
        <title>Genome Sequence of the Antarctic Psychrophile Bacterium Planococcus antarcticus DSM 14505.</title>
        <authorList>
            <person name="Margolles A."/>
            <person name="Gueimonde M."/>
            <person name="Sanchez B."/>
        </authorList>
    </citation>
    <scope>NUCLEOTIDE SEQUENCE [LARGE SCALE GENOMIC DNA]</scope>
    <source>
        <strain evidence="4 5">DSM 14505</strain>
    </source>
</reference>
<feature type="domain" description="Thioredoxin" evidence="2">
    <location>
        <begin position="1"/>
        <end position="106"/>
    </location>
</feature>
<evidence type="ECO:0000313" key="3">
    <source>
        <dbReference type="EMBL" id="ANU11567.1"/>
    </source>
</evidence>
<accession>A0A1C7DJG1</accession>
<dbReference type="Proteomes" id="UP000004725">
    <property type="component" value="Unassembled WGS sequence"/>
</dbReference>
<proteinExistence type="predicted"/>
<dbReference type="SUPFAM" id="SSF52833">
    <property type="entry name" value="Thioredoxin-like"/>
    <property type="match status" value="1"/>
</dbReference>
<dbReference type="Gene3D" id="3.40.30.10">
    <property type="entry name" value="Glutaredoxin"/>
    <property type="match status" value="1"/>
</dbReference>
<reference evidence="3" key="3">
    <citation type="submission" date="2016-10" db="EMBL/GenBank/DDBJ databases">
        <authorList>
            <person name="See-Too W.S."/>
        </authorList>
    </citation>
    <scope>NUCLEOTIDE SEQUENCE</scope>
    <source>
        <strain evidence="3">DSM 14505</strain>
    </source>
</reference>
<evidence type="ECO:0000256" key="1">
    <source>
        <dbReference type="SAM" id="MobiDB-lite"/>
    </source>
</evidence>
<dbReference type="OrthoDB" id="7629852at2"/>
<feature type="compositionally biased region" description="Polar residues" evidence="1">
    <location>
        <begin position="90"/>
        <end position="106"/>
    </location>
</feature>
<dbReference type="CDD" id="cd02947">
    <property type="entry name" value="TRX_family"/>
    <property type="match status" value="1"/>
</dbReference>
<dbReference type="GO" id="GO:0045454">
    <property type="term" value="P:cell redox homeostasis"/>
    <property type="evidence" value="ECO:0007669"/>
    <property type="project" value="TreeGrafter"/>
</dbReference>
<feature type="region of interest" description="Disordered" evidence="1">
    <location>
        <begin position="87"/>
        <end position="106"/>
    </location>
</feature>
<dbReference type="EMBL" id="AJYB01000009">
    <property type="protein sequence ID" value="EIM08130.1"/>
    <property type="molecule type" value="Genomic_DNA"/>
</dbReference>
<evidence type="ECO:0000313" key="5">
    <source>
        <dbReference type="Proteomes" id="UP000004725"/>
    </source>
</evidence>
<dbReference type="KEGG" id="pana:BBH88_15430"/>
<evidence type="ECO:0000313" key="6">
    <source>
        <dbReference type="Proteomes" id="UP000092661"/>
    </source>
</evidence>
<dbReference type="PANTHER" id="PTHR45663">
    <property type="entry name" value="GEO12009P1"/>
    <property type="match status" value="1"/>
</dbReference>
<protein>
    <submittedName>
        <fullName evidence="3">Thiol reductase thioredoxin</fullName>
    </submittedName>
    <submittedName>
        <fullName evidence="4">Thioredoxin-like protein</fullName>
    </submittedName>
</protein>
<dbReference type="GO" id="GO:0005829">
    <property type="term" value="C:cytosol"/>
    <property type="evidence" value="ECO:0007669"/>
    <property type="project" value="TreeGrafter"/>
</dbReference>
<dbReference type="InterPro" id="IPR036249">
    <property type="entry name" value="Thioredoxin-like_sf"/>
</dbReference>
<organism evidence="4 5">
    <name type="scientific">Planococcus antarcticus DSM 14505</name>
    <dbReference type="NCBI Taxonomy" id="1185653"/>
    <lineage>
        <taxon>Bacteria</taxon>
        <taxon>Bacillati</taxon>
        <taxon>Bacillota</taxon>
        <taxon>Bacilli</taxon>
        <taxon>Bacillales</taxon>
        <taxon>Caryophanaceae</taxon>
        <taxon>Planococcus</taxon>
    </lineage>
</organism>
<name>A0A1C7DJG1_9BACL</name>
<sequence>MKSISTNEQFNEVVNGEQPVIVKFQAGWCPDCRRMDMFIDPIVEEFGQYQWVDVNRDELPDLAEKYDVMGIPSLLIFKNGEKTAHLHSANAKSPGSVTEFLNDQNE</sequence>
<gene>
    <name evidence="4" type="ORF">A1A1_02360</name>
    <name evidence="3" type="ORF">BBH88_15430</name>
</gene>
<dbReference type="GO" id="GO:0015035">
    <property type="term" value="F:protein-disulfide reductase activity"/>
    <property type="evidence" value="ECO:0007669"/>
    <property type="project" value="TreeGrafter"/>
</dbReference>